<evidence type="ECO:0000256" key="1">
    <source>
        <dbReference type="SAM" id="MobiDB-lite"/>
    </source>
</evidence>
<accession>A0A0H2RNH7</accession>
<keyword evidence="2" id="KW-1133">Transmembrane helix</keyword>
<keyword evidence="4" id="KW-1185">Reference proteome</keyword>
<feature type="compositionally biased region" description="Polar residues" evidence="1">
    <location>
        <begin position="468"/>
        <end position="486"/>
    </location>
</feature>
<feature type="transmembrane region" description="Helical" evidence="2">
    <location>
        <begin position="308"/>
        <end position="332"/>
    </location>
</feature>
<evidence type="ECO:0000313" key="4">
    <source>
        <dbReference type="Proteomes" id="UP000053477"/>
    </source>
</evidence>
<feature type="transmembrane region" description="Helical" evidence="2">
    <location>
        <begin position="195"/>
        <end position="218"/>
    </location>
</feature>
<dbReference type="EMBL" id="KQ085964">
    <property type="protein sequence ID" value="KLO13172.1"/>
    <property type="molecule type" value="Genomic_DNA"/>
</dbReference>
<dbReference type="Proteomes" id="UP000053477">
    <property type="component" value="Unassembled WGS sequence"/>
</dbReference>
<feature type="compositionally biased region" description="Polar residues" evidence="1">
    <location>
        <begin position="406"/>
        <end position="418"/>
    </location>
</feature>
<feature type="transmembrane region" description="Helical" evidence="2">
    <location>
        <begin position="282"/>
        <end position="302"/>
    </location>
</feature>
<organism evidence="3 4">
    <name type="scientific">Schizopora paradoxa</name>
    <dbReference type="NCBI Taxonomy" id="27342"/>
    <lineage>
        <taxon>Eukaryota</taxon>
        <taxon>Fungi</taxon>
        <taxon>Dikarya</taxon>
        <taxon>Basidiomycota</taxon>
        <taxon>Agaricomycotina</taxon>
        <taxon>Agaricomycetes</taxon>
        <taxon>Hymenochaetales</taxon>
        <taxon>Schizoporaceae</taxon>
        <taxon>Schizopora</taxon>
    </lineage>
</organism>
<feature type="transmembrane region" description="Helical" evidence="2">
    <location>
        <begin position="238"/>
        <end position="262"/>
    </location>
</feature>
<dbReference type="STRING" id="27342.A0A0H2RNH7"/>
<keyword evidence="2" id="KW-0472">Membrane</keyword>
<reference evidence="3 4" key="1">
    <citation type="submission" date="2015-04" db="EMBL/GenBank/DDBJ databases">
        <title>Complete genome sequence of Schizopora paradoxa KUC8140, a cosmopolitan wood degrader in East Asia.</title>
        <authorList>
            <consortium name="DOE Joint Genome Institute"/>
            <person name="Min B."/>
            <person name="Park H."/>
            <person name="Jang Y."/>
            <person name="Kim J.-J."/>
            <person name="Kim K.H."/>
            <person name="Pangilinan J."/>
            <person name="Lipzen A."/>
            <person name="Riley R."/>
            <person name="Grigoriev I.V."/>
            <person name="Spatafora J.W."/>
            <person name="Choi I.-G."/>
        </authorList>
    </citation>
    <scope>NUCLEOTIDE SEQUENCE [LARGE SCALE GENOMIC DNA]</scope>
    <source>
        <strain evidence="3 4">KUC8140</strain>
    </source>
</reference>
<evidence type="ECO:0000313" key="3">
    <source>
        <dbReference type="EMBL" id="KLO13172.1"/>
    </source>
</evidence>
<feature type="region of interest" description="Disordered" evidence="1">
    <location>
        <begin position="528"/>
        <end position="554"/>
    </location>
</feature>
<gene>
    <name evidence="3" type="ORF">SCHPADRAFT_940637</name>
</gene>
<protein>
    <submittedName>
        <fullName evidence="3">Uncharacterized protein</fullName>
    </submittedName>
</protein>
<dbReference type="OrthoDB" id="972532at2759"/>
<feature type="region of interest" description="Disordered" evidence="1">
    <location>
        <begin position="376"/>
        <end position="488"/>
    </location>
</feature>
<name>A0A0H2RNH7_9AGAM</name>
<proteinExistence type="predicted"/>
<evidence type="ECO:0000256" key="2">
    <source>
        <dbReference type="SAM" id="Phobius"/>
    </source>
</evidence>
<dbReference type="AlphaFoldDB" id="A0A0H2RNH7"/>
<sequence length="554" mass="60627">MACSLRHPFEGVTQRQRDFILTITSALEKYESENTSTSGEVSFMTAIDLLINETVRLEYALRMVGSGGPGMERANAFRNILRTIKESHLDSNTKLFSGSLTALQAMRNLASTTNGLHNALKDFIGITFNSGLMESLQRLSNVLMKFPGLGIPDSQYSTIDIEAELTATFMSIQRYFKAFVDEDIRIIKSVQNDRTLGYVNLTVIATFLSGVTASVLQIVGPTTSGDSALAVAVNASLFSSLVFSSASAAQSLLAIIWMQSFVRLPEKTLPHILHAWLHRGPIISLLVAGALFSVGLVLFVYSSQQHPVTSVITTLFAALQTICIMSLTVLFVRARWRFRRECGIIGQKLTRSSILFVTIEWLEKWHKSVFVVPSSSSPQEDVAGHESRPPLRTCSVDIGDIRGAPSETNLPTVSSTVQMPPYPPVRPSNFRQGATSAGNASRTQTLPVRIVEPETPGLSPDVGDSEYSESPISKQSTSPLSQSTSGGARDYFAYRSPKVALQEANVEKFTRPPGEILLSPESWVTTGEINSPKLHPSARACPRLGEIETREPRR</sequence>
<dbReference type="InParanoid" id="A0A0H2RNH7"/>
<keyword evidence="2" id="KW-0812">Transmembrane</keyword>
<feature type="compositionally biased region" description="Basic and acidic residues" evidence="1">
    <location>
        <begin position="545"/>
        <end position="554"/>
    </location>
</feature>
<feature type="compositionally biased region" description="Polar residues" evidence="1">
    <location>
        <begin position="429"/>
        <end position="446"/>
    </location>
</feature>